<dbReference type="InterPro" id="IPR013083">
    <property type="entry name" value="Znf_RING/FYVE/PHD"/>
</dbReference>
<dbReference type="AlphaFoldDB" id="A0A150GRZ3"/>
<reference evidence="5" key="1">
    <citation type="journal article" date="2016" name="Nat. Commun.">
        <title>The Gonium pectorale genome demonstrates co-option of cell cycle regulation during the evolution of multicellularity.</title>
        <authorList>
            <person name="Hanschen E.R."/>
            <person name="Marriage T.N."/>
            <person name="Ferris P.J."/>
            <person name="Hamaji T."/>
            <person name="Toyoda A."/>
            <person name="Fujiyama A."/>
            <person name="Neme R."/>
            <person name="Noguchi H."/>
            <person name="Minakuchi Y."/>
            <person name="Suzuki M."/>
            <person name="Kawai-Toyooka H."/>
            <person name="Smith D.R."/>
            <person name="Sparks H."/>
            <person name="Anderson J."/>
            <person name="Bakaric R."/>
            <person name="Luria V."/>
            <person name="Karger A."/>
            <person name="Kirschner M.W."/>
            <person name="Durand P.M."/>
            <person name="Michod R.E."/>
            <person name="Nozaki H."/>
            <person name="Olson B.J."/>
        </authorList>
    </citation>
    <scope>NUCLEOTIDE SEQUENCE [LARGE SCALE GENOMIC DNA]</scope>
    <source>
        <strain evidence="5">NIES-2863</strain>
    </source>
</reference>
<keyword evidence="1" id="KW-0863">Zinc-finger</keyword>
<evidence type="ECO:0000256" key="1">
    <source>
        <dbReference type="PROSITE-ProRule" id="PRU00175"/>
    </source>
</evidence>
<keyword evidence="1" id="KW-0479">Metal-binding</keyword>
<dbReference type="InterPro" id="IPR001841">
    <property type="entry name" value="Znf_RING"/>
</dbReference>
<keyword evidence="1" id="KW-0862">Zinc</keyword>
<proteinExistence type="predicted"/>
<sequence length="482" mass="49012">MKKGGQKAKTSLKELLALHPEPQRNDWSNGRPKGEAQSARIGPDGFPEYDPKAFESDDDGEAGPSAGGAFAVLAGLGGRDDGGGEDDEWEVVTAKTKRRGNPPGTSTARPSAPAPAPASRPVPPMPTPVPAVFRPPSAVVQPSTDRFMGPMKAAGRAPYAIGAAVSPAPPPHAPRAPTHGPDGKPLSDSYYQTFQRVYRNANGAVCLRFHKTDIVVVRPNGEVVLTSGGYKTRTTFCSVAEGIEPLGLTLRSSGGEGRGDWFVELPDGGQLPWEDGMTVPASGPEDRGRGNKLFAAFYGTAAAAAPAATGRAAAAPAPQAPRPQQPLIPGMPPALSAAAAAAASRAVGAAPAPAAAASTWSYRTASLGAGSSGGGSSSSAYAAHLRPAAAVPMGPRPADPGDLAALLDHALAMQDAAEGADGGAGGLDDEAACIVCMAAAKCCILIPCGHLVLCEACTEDVVARSNECPMCRERVETHMTVS</sequence>
<evidence type="ECO:0000259" key="3">
    <source>
        <dbReference type="PROSITE" id="PS50089"/>
    </source>
</evidence>
<organism evidence="4 5">
    <name type="scientific">Gonium pectorale</name>
    <name type="common">Green alga</name>
    <dbReference type="NCBI Taxonomy" id="33097"/>
    <lineage>
        <taxon>Eukaryota</taxon>
        <taxon>Viridiplantae</taxon>
        <taxon>Chlorophyta</taxon>
        <taxon>core chlorophytes</taxon>
        <taxon>Chlorophyceae</taxon>
        <taxon>CS clade</taxon>
        <taxon>Chlamydomonadales</taxon>
        <taxon>Volvocaceae</taxon>
        <taxon>Gonium</taxon>
    </lineage>
</organism>
<accession>A0A150GRZ3</accession>
<evidence type="ECO:0000256" key="2">
    <source>
        <dbReference type="SAM" id="MobiDB-lite"/>
    </source>
</evidence>
<dbReference type="EMBL" id="LSYV01000010">
    <property type="protein sequence ID" value="KXZ52512.1"/>
    <property type="molecule type" value="Genomic_DNA"/>
</dbReference>
<feature type="region of interest" description="Disordered" evidence="2">
    <location>
        <begin position="267"/>
        <end position="286"/>
    </location>
</feature>
<feature type="compositionally biased region" description="Pro residues" evidence="2">
    <location>
        <begin position="318"/>
        <end position="332"/>
    </location>
</feature>
<dbReference type="GO" id="GO:0016567">
    <property type="term" value="P:protein ubiquitination"/>
    <property type="evidence" value="ECO:0007669"/>
    <property type="project" value="TreeGrafter"/>
</dbReference>
<dbReference type="PANTHER" id="PTHR22696">
    <property type="entry name" value="E3 UBIQUITIN-PROTEIN LIGASE RNF26"/>
    <property type="match status" value="1"/>
</dbReference>
<feature type="compositionally biased region" description="Pro residues" evidence="2">
    <location>
        <begin position="112"/>
        <end position="127"/>
    </location>
</feature>
<dbReference type="Proteomes" id="UP000075714">
    <property type="component" value="Unassembled WGS sequence"/>
</dbReference>
<dbReference type="GO" id="GO:0006511">
    <property type="term" value="P:ubiquitin-dependent protein catabolic process"/>
    <property type="evidence" value="ECO:0007669"/>
    <property type="project" value="TreeGrafter"/>
</dbReference>
<dbReference type="OrthoDB" id="537550at2759"/>
<feature type="compositionally biased region" description="Low complexity" evidence="2">
    <location>
        <begin position="102"/>
        <end position="111"/>
    </location>
</feature>
<dbReference type="GO" id="GO:0061630">
    <property type="term" value="F:ubiquitin protein ligase activity"/>
    <property type="evidence" value="ECO:0007669"/>
    <property type="project" value="TreeGrafter"/>
</dbReference>
<comment type="caution">
    <text evidence="4">The sequence shown here is derived from an EMBL/GenBank/DDBJ whole genome shotgun (WGS) entry which is preliminary data.</text>
</comment>
<protein>
    <recommendedName>
        <fullName evidence="3">RING-type domain-containing protein</fullName>
    </recommendedName>
</protein>
<gene>
    <name evidence="4" type="ORF">GPECTOR_9g556</name>
</gene>
<dbReference type="PROSITE" id="PS50089">
    <property type="entry name" value="ZF_RING_2"/>
    <property type="match status" value="1"/>
</dbReference>
<dbReference type="SUPFAM" id="SSF57850">
    <property type="entry name" value="RING/U-box"/>
    <property type="match status" value="1"/>
</dbReference>
<dbReference type="PANTHER" id="PTHR22696:SF1">
    <property type="entry name" value="E3 UBIQUITIN-PROTEIN LIGASE RNF26"/>
    <property type="match status" value="1"/>
</dbReference>
<dbReference type="Pfam" id="PF13920">
    <property type="entry name" value="zf-C3HC4_3"/>
    <property type="match status" value="1"/>
</dbReference>
<feature type="region of interest" description="Disordered" evidence="2">
    <location>
        <begin position="1"/>
        <end position="127"/>
    </location>
</feature>
<feature type="domain" description="RING-type" evidence="3">
    <location>
        <begin position="433"/>
        <end position="472"/>
    </location>
</feature>
<dbReference type="Gene3D" id="3.30.40.10">
    <property type="entry name" value="Zinc/RING finger domain, C3HC4 (zinc finger)"/>
    <property type="match status" value="1"/>
</dbReference>
<keyword evidence="5" id="KW-1185">Reference proteome</keyword>
<name>A0A150GRZ3_GONPE</name>
<evidence type="ECO:0000313" key="4">
    <source>
        <dbReference type="EMBL" id="KXZ52512.1"/>
    </source>
</evidence>
<evidence type="ECO:0000313" key="5">
    <source>
        <dbReference type="Proteomes" id="UP000075714"/>
    </source>
</evidence>
<feature type="region of interest" description="Disordered" evidence="2">
    <location>
        <begin position="313"/>
        <end position="332"/>
    </location>
</feature>
<dbReference type="GO" id="GO:0008270">
    <property type="term" value="F:zinc ion binding"/>
    <property type="evidence" value="ECO:0007669"/>
    <property type="project" value="UniProtKB-KW"/>
</dbReference>